<gene>
    <name evidence="3" type="ORF">Hypma_015958</name>
</gene>
<keyword evidence="2" id="KW-1133">Transmembrane helix</keyword>
<keyword evidence="2" id="KW-0812">Transmembrane</keyword>
<protein>
    <recommendedName>
        <fullName evidence="5">Transmembrane protein</fullName>
    </recommendedName>
</protein>
<feature type="compositionally biased region" description="Polar residues" evidence="1">
    <location>
        <begin position="362"/>
        <end position="417"/>
    </location>
</feature>
<dbReference type="STRING" id="39966.A0A369K3A7"/>
<evidence type="ECO:0000313" key="3">
    <source>
        <dbReference type="EMBL" id="RDB28438.1"/>
    </source>
</evidence>
<feature type="region of interest" description="Disordered" evidence="1">
    <location>
        <begin position="335"/>
        <end position="450"/>
    </location>
</feature>
<evidence type="ECO:0000256" key="2">
    <source>
        <dbReference type="SAM" id="Phobius"/>
    </source>
</evidence>
<name>A0A369K3A7_HYPMA</name>
<dbReference type="AlphaFoldDB" id="A0A369K3A7"/>
<proteinExistence type="predicted"/>
<feature type="compositionally biased region" description="Pro residues" evidence="1">
    <location>
        <begin position="344"/>
        <end position="353"/>
    </location>
</feature>
<keyword evidence="4" id="KW-1185">Reference proteome</keyword>
<evidence type="ECO:0000256" key="1">
    <source>
        <dbReference type="SAM" id="MobiDB-lite"/>
    </source>
</evidence>
<sequence>MVLWNFTIDDASPFLSYSPTVDSPTLTNGWRTWYTISQYNNASDELSRGDSFHITSSRDSSVTFQFYGTGVSLFGSTNSSFDVTIDNGPNVSTNMNASTSTLLYSNGSLINGLHSVTLSAQPSFIPNTSQSLALDFAVVSTPLDSDENPPSPLFYDASNTATLVYSGVWTSGVQKGVPNATVSAPFQVTTENGATASLSFTGGNAVAVKGLLGSANGIYSVTMDGSTNTFNGSSSWIIPDALLYFRAGLDPKMTHQINITNFSDNSRLCLNSITVFKHEPRNGSSPVPDSHPVVAKPPSSINLGVILGPVLGLVFVCLVGGALIWYRRRRQTMPGPKMFFKKPSTPPPSPPFIEAPRAAARDTSSSFSANPRYPSSGSETHSGINLLGSHSSRVSAQSSTHSRNEAGSSLHTRATTRSTHRERYLSASPTIMTNASTAYTTDTSSSSELDTTSFHHNLFQPPVFRLPHPLASSSSVAGSSQHTPPPPNFRFAAPEYIPLSPRKPLPIIPVPSYDAALQTPVFQPLEIMDMQLGEDTGFGPPLSAPPQYER</sequence>
<evidence type="ECO:0000313" key="4">
    <source>
        <dbReference type="Proteomes" id="UP000076154"/>
    </source>
</evidence>
<accession>A0A369K3A7</accession>
<evidence type="ECO:0008006" key="5">
    <source>
        <dbReference type="Google" id="ProtNLM"/>
    </source>
</evidence>
<feature type="compositionally biased region" description="Low complexity" evidence="1">
    <location>
        <begin position="433"/>
        <end position="450"/>
    </location>
</feature>
<dbReference type="OrthoDB" id="2576334at2759"/>
<keyword evidence="2" id="KW-0472">Membrane</keyword>
<dbReference type="Gene3D" id="2.60.120.260">
    <property type="entry name" value="Galactose-binding domain-like"/>
    <property type="match status" value="2"/>
</dbReference>
<comment type="caution">
    <text evidence="3">The sequence shown here is derived from an EMBL/GenBank/DDBJ whole genome shotgun (WGS) entry which is preliminary data.</text>
</comment>
<dbReference type="EMBL" id="LUEZ02000010">
    <property type="protein sequence ID" value="RDB28438.1"/>
    <property type="molecule type" value="Genomic_DNA"/>
</dbReference>
<dbReference type="InParanoid" id="A0A369K3A7"/>
<organism evidence="3 4">
    <name type="scientific">Hypsizygus marmoreus</name>
    <name type="common">White beech mushroom</name>
    <name type="synonym">Agaricus marmoreus</name>
    <dbReference type="NCBI Taxonomy" id="39966"/>
    <lineage>
        <taxon>Eukaryota</taxon>
        <taxon>Fungi</taxon>
        <taxon>Dikarya</taxon>
        <taxon>Basidiomycota</taxon>
        <taxon>Agaricomycotina</taxon>
        <taxon>Agaricomycetes</taxon>
        <taxon>Agaricomycetidae</taxon>
        <taxon>Agaricales</taxon>
        <taxon>Tricholomatineae</taxon>
        <taxon>Lyophyllaceae</taxon>
        <taxon>Hypsizygus</taxon>
    </lineage>
</organism>
<dbReference type="Proteomes" id="UP000076154">
    <property type="component" value="Unassembled WGS sequence"/>
</dbReference>
<reference evidence="3" key="1">
    <citation type="submission" date="2018-04" db="EMBL/GenBank/DDBJ databases">
        <title>Whole genome sequencing of Hypsizygus marmoreus.</title>
        <authorList>
            <person name="Choi I.-G."/>
            <person name="Min B."/>
            <person name="Kim J.-G."/>
            <person name="Kim S."/>
            <person name="Oh Y.-L."/>
            <person name="Kong W.-S."/>
            <person name="Park H."/>
            <person name="Jeong J."/>
            <person name="Song E.-S."/>
        </authorList>
    </citation>
    <scope>NUCLEOTIDE SEQUENCE [LARGE SCALE GENOMIC DNA]</scope>
    <source>
        <strain evidence="3">51987-8</strain>
    </source>
</reference>
<feature type="transmembrane region" description="Helical" evidence="2">
    <location>
        <begin position="303"/>
        <end position="326"/>
    </location>
</feature>